<dbReference type="EC" id="1.3.1.9" evidence="4"/>
<evidence type="ECO:0000313" key="4">
    <source>
        <dbReference type="EMBL" id="VAW54937.1"/>
    </source>
</evidence>
<dbReference type="GO" id="GO:0004318">
    <property type="term" value="F:enoyl-[acyl-carrier-protein] reductase (NADH) activity"/>
    <property type="evidence" value="ECO:0007669"/>
    <property type="project" value="UniProtKB-EC"/>
</dbReference>
<dbReference type="Gene3D" id="3.20.20.70">
    <property type="entry name" value="Aldolase class I"/>
    <property type="match status" value="1"/>
</dbReference>
<proteinExistence type="predicted"/>
<dbReference type="AlphaFoldDB" id="A0A3B0WW65"/>
<evidence type="ECO:0000256" key="2">
    <source>
        <dbReference type="ARBA" id="ARBA00022643"/>
    </source>
</evidence>
<dbReference type="InterPro" id="IPR013785">
    <property type="entry name" value="Aldolase_TIM"/>
</dbReference>
<reference evidence="4" key="1">
    <citation type="submission" date="2018-06" db="EMBL/GenBank/DDBJ databases">
        <authorList>
            <person name="Zhirakovskaya E."/>
        </authorList>
    </citation>
    <scope>NUCLEOTIDE SEQUENCE</scope>
</reference>
<dbReference type="CDD" id="cd04730">
    <property type="entry name" value="NPD_like"/>
    <property type="match status" value="1"/>
</dbReference>
<protein>
    <submittedName>
        <fullName evidence="4">Enoyl-[acyl-carrier-protein] reductase [FMN]</fullName>
        <ecNumber evidence="4">1.3.1.9</ecNumber>
    </submittedName>
</protein>
<keyword evidence="1" id="KW-0285">Flavoprotein</keyword>
<sequence length="326" mass="36206">MNKKNSRPNNLFLQHAGVTHPIICGPMYPCSNPELVAAVSNAGALGVIQPISLTYVHGYSLKSGIQYIKSLTDKPLGLNLLIEKGSKKYHQRMQQWLALALDQDIKFFITSLGKPDWVVEAAHDAGAYVYHDVTEVKWADKAINAGVDGLIAVNNRAGGHAGSQNYDSLIEQLRVYNLPLVCAGGIGDKETYLHALKKGYQAVQMGTRFIASIECNAHDTYKQAIITSVESDIVLSERITGVPVSVINTPYIQKKGLKPNRLERWMLRHTQLKSLMRFILALKSLRSLKKSLLDKEGKVDYWQAGKSVHSIHTILSVKEIIDDFTK</sequence>
<dbReference type="GO" id="GO:0018580">
    <property type="term" value="F:nitronate monooxygenase activity"/>
    <property type="evidence" value="ECO:0007669"/>
    <property type="project" value="InterPro"/>
</dbReference>
<dbReference type="EMBL" id="UOFF01000073">
    <property type="protein sequence ID" value="VAW54937.1"/>
    <property type="molecule type" value="Genomic_DNA"/>
</dbReference>
<dbReference type="Pfam" id="PF03060">
    <property type="entry name" value="NMO"/>
    <property type="match status" value="1"/>
</dbReference>
<keyword evidence="3 4" id="KW-0560">Oxidoreductase</keyword>
<dbReference type="InterPro" id="IPR004136">
    <property type="entry name" value="NMO"/>
</dbReference>
<organism evidence="4">
    <name type="scientific">hydrothermal vent metagenome</name>
    <dbReference type="NCBI Taxonomy" id="652676"/>
    <lineage>
        <taxon>unclassified sequences</taxon>
        <taxon>metagenomes</taxon>
        <taxon>ecological metagenomes</taxon>
    </lineage>
</organism>
<dbReference type="PANTHER" id="PTHR32332">
    <property type="entry name" value="2-NITROPROPANE DIOXYGENASE"/>
    <property type="match status" value="1"/>
</dbReference>
<keyword evidence="2" id="KW-0288">FMN</keyword>
<gene>
    <name evidence="4" type="ORF">MNBD_GAMMA07-1195</name>
</gene>
<dbReference type="SUPFAM" id="SSF51412">
    <property type="entry name" value="Inosine monophosphate dehydrogenase (IMPDH)"/>
    <property type="match status" value="1"/>
</dbReference>
<evidence type="ECO:0000256" key="1">
    <source>
        <dbReference type="ARBA" id="ARBA00022630"/>
    </source>
</evidence>
<name>A0A3B0WW65_9ZZZZ</name>
<dbReference type="PANTHER" id="PTHR32332:SF20">
    <property type="entry name" value="2-NITROPROPANE DIOXYGENASE-LIKE PROTEIN"/>
    <property type="match status" value="1"/>
</dbReference>
<accession>A0A3B0WW65</accession>
<evidence type="ECO:0000256" key="3">
    <source>
        <dbReference type="ARBA" id="ARBA00023002"/>
    </source>
</evidence>